<comment type="caution">
    <text evidence="4">The sequence shown here is derived from an EMBL/GenBank/DDBJ whole genome shotgun (WGS) entry which is preliminary data.</text>
</comment>
<dbReference type="PANTHER" id="PTHR46268:SF6">
    <property type="entry name" value="UNIVERSAL STRESS PROTEIN UP12"/>
    <property type="match status" value="1"/>
</dbReference>
<dbReference type="OrthoDB" id="9772177at2"/>
<dbReference type="SUPFAM" id="SSF52402">
    <property type="entry name" value="Adenine nucleotide alpha hydrolases-like"/>
    <property type="match status" value="2"/>
</dbReference>
<evidence type="ECO:0000313" key="4">
    <source>
        <dbReference type="EMBL" id="RWZ59213.1"/>
    </source>
</evidence>
<gene>
    <name evidence="4" type="ORF">ELQ92_13170</name>
</gene>
<dbReference type="Proteomes" id="UP000288603">
    <property type="component" value="Unassembled WGS sequence"/>
</dbReference>
<organism evidence="4 5">
    <name type="scientific">Labedella populi</name>
    <dbReference type="NCBI Taxonomy" id="2498850"/>
    <lineage>
        <taxon>Bacteria</taxon>
        <taxon>Bacillati</taxon>
        <taxon>Actinomycetota</taxon>
        <taxon>Actinomycetes</taxon>
        <taxon>Micrococcales</taxon>
        <taxon>Microbacteriaceae</taxon>
        <taxon>Labedella</taxon>
    </lineage>
</organism>
<dbReference type="AlphaFoldDB" id="A0A444Q5T7"/>
<dbReference type="RefSeq" id="WP_128499744.1">
    <property type="nucleotide sequence ID" value="NZ_RZNC01000005.1"/>
</dbReference>
<dbReference type="Pfam" id="PF00582">
    <property type="entry name" value="Usp"/>
    <property type="match status" value="2"/>
</dbReference>
<dbReference type="InterPro" id="IPR006015">
    <property type="entry name" value="Universal_stress_UspA"/>
</dbReference>
<evidence type="ECO:0000313" key="5">
    <source>
        <dbReference type="Proteomes" id="UP000288603"/>
    </source>
</evidence>
<proteinExistence type="inferred from homology"/>
<feature type="domain" description="UspA" evidence="3">
    <location>
        <begin position="168"/>
        <end position="304"/>
    </location>
</feature>
<sequence length="321" mass="34401">MTTTMGSLGSSPLRPALPAGPARSPERIVLALDPTPTSNAALRWTVERARRSRVVVDVLTVLKPDPVLGDVVIEEVMLNGERVLHHAADALRSVLDDDAFRTLLSWGSPAREILDASEDADLLVVGTGNANRTPVFHHPSMAVRLTTVGRTDLAVIPEDWQASAIPARVVAGISGGVDDRVTIAAAAREAERLGARLELLHSWNRASFAAAMGSELAMDFTLYEDAHRKILDAAVEEASEHYPELEVGGILSDVAVSRVLREAAEGAALLVVGSHGTTAFDRFFVGSTSHDVVAAPVCPTLIVRSRTRRSVEVPRRPRNDS</sequence>
<accession>A0A444Q5T7</accession>
<dbReference type="EMBL" id="RZNC01000005">
    <property type="protein sequence ID" value="RWZ59213.1"/>
    <property type="molecule type" value="Genomic_DNA"/>
</dbReference>
<dbReference type="PANTHER" id="PTHR46268">
    <property type="entry name" value="STRESS RESPONSE PROTEIN NHAX"/>
    <property type="match status" value="1"/>
</dbReference>
<reference evidence="4 5" key="1">
    <citation type="submission" date="2018-12" db="EMBL/GenBank/DDBJ databases">
        <authorList>
            <person name="Li F."/>
        </authorList>
    </citation>
    <scope>NUCLEOTIDE SEQUENCE [LARGE SCALE GENOMIC DNA]</scope>
    <source>
        <strain evidence="4 5">8H24J-4-2</strain>
    </source>
</reference>
<dbReference type="PRINTS" id="PR01438">
    <property type="entry name" value="UNVRSLSTRESS"/>
</dbReference>
<feature type="compositionally biased region" description="Low complexity" evidence="2">
    <location>
        <begin position="10"/>
        <end position="21"/>
    </location>
</feature>
<feature type="region of interest" description="Disordered" evidence="2">
    <location>
        <begin position="1"/>
        <end position="21"/>
    </location>
</feature>
<keyword evidence="5" id="KW-1185">Reference proteome</keyword>
<comment type="similarity">
    <text evidence="1">Belongs to the universal stress protein A family.</text>
</comment>
<evidence type="ECO:0000256" key="2">
    <source>
        <dbReference type="SAM" id="MobiDB-lite"/>
    </source>
</evidence>
<feature type="domain" description="UspA" evidence="3">
    <location>
        <begin position="26"/>
        <end position="128"/>
    </location>
</feature>
<evidence type="ECO:0000256" key="1">
    <source>
        <dbReference type="ARBA" id="ARBA00008791"/>
    </source>
</evidence>
<name>A0A444Q5T7_9MICO</name>
<dbReference type="Gene3D" id="3.40.50.620">
    <property type="entry name" value="HUPs"/>
    <property type="match status" value="2"/>
</dbReference>
<dbReference type="CDD" id="cd00293">
    <property type="entry name" value="USP-like"/>
    <property type="match status" value="2"/>
</dbReference>
<dbReference type="InterPro" id="IPR006016">
    <property type="entry name" value="UspA"/>
</dbReference>
<protein>
    <submittedName>
        <fullName evidence="4">Universal stress protein</fullName>
    </submittedName>
</protein>
<dbReference type="InterPro" id="IPR014729">
    <property type="entry name" value="Rossmann-like_a/b/a_fold"/>
</dbReference>
<evidence type="ECO:0000259" key="3">
    <source>
        <dbReference type="Pfam" id="PF00582"/>
    </source>
</evidence>